<dbReference type="Proteomes" id="UP000824025">
    <property type="component" value="Unassembled WGS sequence"/>
</dbReference>
<dbReference type="AlphaFoldDB" id="A0A9D2D6S2"/>
<dbReference type="PANTHER" id="PTHR42798:SF6">
    <property type="entry name" value="CELL DIVISION ATP-BINDING PROTEIN FTSE"/>
    <property type="match status" value="1"/>
</dbReference>
<dbReference type="GO" id="GO:0016887">
    <property type="term" value="F:ATP hydrolysis activity"/>
    <property type="evidence" value="ECO:0007669"/>
    <property type="project" value="InterPro"/>
</dbReference>
<proteinExistence type="predicted"/>
<evidence type="ECO:0000313" key="2">
    <source>
        <dbReference type="EMBL" id="HIZ09603.1"/>
    </source>
</evidence>
<feature type="domain" description="ABC transporter" evidence="1">
    <location>
        <begin position="21"/>
        <end position="148"/>
    </location>
</feature>
<evidence type="ECO:0000259" key="1">
    <source>
        <dbReference type="Pfam" id="PF00005"/>
    </source>
</evidence>
<reference evidence="2" key="2">
    <citation type="submission" date="2021-04" db="EMBL/GenBank/DDBJ databases">
        <authorList>
            <person name="Gilroy R."/>
        </authorList>
    </citation>
    <scope>NUCLEOTIDE SEQUENCE</scope>
    <source>
        <strain evidence="2">CHK192-19661</strain>
    </source>
</reference>
<dbReference type="Pfam" id="PF00005">
    <property type="entry name" value="ABC_tran"/>
    <property type="match status" value="1"/>
</dbReference>
<evidence type="ECO:0000313" key="3">
    <source>
        <dbReference type="Proteomes" id="UP000824025"/>
    </source>
</evidence>
<accession>A0A9D2D6S2</accession>
<dbReference type="PANTHER" id="PTHR42798">
    <property type="entry name" value="LIPOPROTEIN-RELEASING SYSTEM ATP-BINDING PROTEIN LOLD"/>
    <property type="match status" value="1"/>
</dbReference>
<dbReference type="SUPFAM" id="SSF52540">
    <property type="entry name" value="P-loop containing nucleoside triphosphate hydrolases"/>
    <property type="match status" value="1"/>
</dbReference>
<organism evidence="2 3">
    <name type="scientific">Candidatus Borkfalkia avicola</name>
    <dbReference type="NCBI Taxonomy" id="2838503"/>
    <lineage>
        <taxon>Bacteria</taxon>
        <taxon>Bacillati</taxon>
        <taxon>Bacillota</taxon>
        <taxon>Clostridia</taxon>
        <taxon>Christensenellales</taxon>
        <taxon>Christensenellaceae</taxon>
        <taxon>Candidatus Borkfalkia</taxon>
    </lineage>
</organism>
<gene>
    <name evidence="2" type="ORF">H9726_03855</name>
</gene>
<keyword evidence="2" id="KW-0547">Nucleotide-binding</keyword>
<dbReference type="InterPro" id="IPR027417">
    <property type="entry name" value="P-loop_NTPase"/>
</dbReference>
<name>A0A9D2D6S2_9FIRM</name>
<dbReference type="InterPro" id="IPR003439">
    <property type="entry name" value="ABC_transporter-like_ATP-bd"/>
</dbReference>
<dbReference type="GO" id="GO:0005524">
    <property type="term" value="F:ATP binding"/>
    <property type="evidence" value="ECO:0007669"/>
    <property type="project" value="UniProtKB-KW"/>
</dbReference>
<reference evidence="2" key="1">
    <citation type="journal article" date="2021" name="PeerJ">
        <title>Extensive microbial diversity within the chicken gut microbiome revealed by metagenomics and culture.</title>
        <authorList>
            <person name="Gilroy R."/>
            <person name="Ravi A."/>
            <person name="Getino M."/>
            <person name="Pursley I."/>
            <person name="Horton D.L."/>
            <person name="Alikhan N.F."/>
            <person name="Baker D."/>
            <person name="Gharbi K."/>
            <person name="Hall N."/>
            <person name="Watson M."/>
            <person name="Adriaenssens E.M."/>
            <person name="Foster-Nyarko E."/>
            <person name="Jarju S."/>
            <person name="Secka A."/>
            <person name="Antonio M."/>
            <person name="Oren A."/>
            <person name="Chaudhuri R.R."/>
            <person name="La Ragione R."/>
            <person name="Hildebrand F."/>
            <person name="Pallen M.J."/>
        </authorList>
    </citation>
    <scope>NUCLEOTIDE SEQUENCE</scope>
    <source>
        <strain evidence="2">CHK192-19661</strain>
    </source>
</reference>
<comment type="caution">
    <text evidence="2">The sequence shown here is derived from an EMBL/GenBank/DDBJ whole genome shotgun (WGS) entry which is preliminary data.</text>
</comment>
<keyword evidence="2" id="KW-0067">ATP-binding</keyword>
<dbReference type="Gene3D" id="3.40.50.300">
    <property type="entry name" value="P-loop containing nucleotide triphosphate hydrolases"/>
    <property type="match status" value="1"/>
</dbReference>
<protein>
    <submittedName>
        <fullName evidence="2">ATP-binding cassette domain-containing protein</fullName>
    </submittedName>
</protein>
<dbReference type="EMBL" id="DXCF01000019">
    <property type="protein sequence ID" value="HIZ09603.1"/>
    <property type="molecule type" value="Genomic_DNA"/>
</dbReference>
<feature type="non-terminal residue" evidence="2">
    <location>
        <position position="148"/>
    </location>
</feature>
<sequence>MLEIRDLTKVYTTKGVSVRALDGVSLRFPEKGMVFLLGKSGSGKSTLLNLCGGLDTPDSGEIVIKGRSSKDFTQSDFDSYRNTFIGFVFQEYNILNEFSVEDNIALALELQGKSKDRARVQEILRQVDLEQFARRKPNTLSGGQKQRV</sequence>